<keyword evidence="5 8" id="KW-0238">DNA-binding</keyword>
<dbReference type="PROSITE" id="PS01361">
    <property type="entry name" value="ZF_DOF_1"/>
    <property type="match status" value="1"/>
</dbReference>
<keyword evidence="3 9" id="KW-0862">Zinc</keyword>
<keyword evidence="4 9" id="KW-0805">Transcription regulation</keyword>
<keyword evidence="7 8" id="KW-0539">Nucleus</keyword>
<evidence type="ECO:0000256" key="3">
    <source>
        <dbReference type="ARBA" id="ARBA00022833"/>
    </source>
</evidence>
<dbReference type="InterPro" id="IPR003851">
    <property type="entry name" value="Znf_Dof"/>
</dbReference>
<feature type="compositionally biased region" description="Polar residues" evidence="10">
    <location>
        <begin position="18"/>
        <end position="31"/>
    </location>
</feature>
<feature type="region of interest" description="Disordered" evidence="10">
    <location>
        <begin position="87"/>
        <end position="106"/>
    </location>
</feature>
<evidence type="ECO:0000313" key="12">
    <source>
        <dbReference type="EMBL" id="KAK4417015.1"/>
    </source>
</evidence>
<evidence type="ECO:0000256" key="4">
    <source>
        <dbReference type="ARBA" id="ARBA00023015"/>
    </source>
</evidence>
<keyword evidence="13" id="KW-1185">Reference proteome</keyword>
<comment type="function">
    <text evidence="9">Transcription factor that binds specifically to a 5'-AA[AG]G-3' consensus core sequence.</text>
</comment>
<comment type="caution">
    <text evidence="12">The sequence shown here is derived from an EMBL/GenBank/DDBJ whole genome shotgun (WGS) entry which is preliminary data.</text>
</comment>
<dbReference type="PROSITE" id="PS50884">
    <property type="entry name" value="ZF_DOF_2"/>
    <property type="match status" value="1"/>
</dbReference>
<proteinExistence type="predicted"/>
<dbReference type="AlphaFoldDB" id="A0AAE1XS08"/>
<evidence type="ECO:0000259" key="11">
    <source>
        <dbReference type="PROSITE" id="PS50884"/>
    </source>
</evidence>
<evidence type="ECO:0000256" key="2">
    <source>
        <dbReference type="ARBA" id="ARBA00022771"/>
    </source>
</evidence>
<dbReference type="PANTHER" id="PTHR31992">
    <property type="entry name" value="DOF ZINC FINGER PROTEIN DOF1.4-RELATED"/>
    <property type="match status" value="1"/>
</dbReference>
<evidence type="ECO:0000256" key="8">
    <source>
        <dbReference type="PROSITE-ProRule" id="PRU00071"/>
    </source>
</evidence>
<dbReference type="EMBL" id="JACGWO010000010">
    <property type="protein sequence ID" value="KAK4417015.1"/>
    <property type="molecule type" value="Genomic_DNA"/>
</dbReference>
<dbReference type="GO" id="GO:0005634">
    <property type="term" value="C:nucleus"/>
    <property type="evidence" value="ECO:0007669"/>
    <property type="project" value="UniProtKB-SubCell"/>
</dbReference>
<evidence type="ECO:0000256" key="5">
    <source>
        <dbReference type="ARBA" id="ARBA00023125"/>
    </source>
</evidence>
<dbReference type="GO" id="GO:0003700">
    <property type="term" value="F:DNA-binding transcription factor activity"/>
    <property type="evidence" value="ECO:0007669"/>
    <property type="project" value="UniProtKB-UniRule"/>
</dbReference>
<keyword evidence="2 8" id="KW-0863">Zinc-finger</keyword>
<dbReference type="GO" id="GO:0008270">
    <property type="term" value="F:zinc ion binding"/>
    <property type="evidence" value="ECO:0007669"/>
    <property type="project" value="UniProtKB-KW"/>
</dbReference>
<name>A0AAE1XS08_9LAMI</name>
<dbReference type="Proteomes" id="UP001293254">
    <property type="component" value="Unassembled WGS sequence"/>
</dbReference>
<keyword evidence="6 9" id="KW-0804">Transcription</keyword>
<dbReference type="InterPro" id="IPR045174">
    <property type="entry name" value="Dof"/>
</dbReference>
<dbReference type="GO" id="GO:0003677">
    <property type="term" value="F:DNA binding"/>
    <property type="evidence" value="ECO:0007669"/>
    <property type="project" value="UniProtKB-UniRule"/>
</dbReference>
<reference evidence="12" key="1">
    <citation type="submission" date="2020-06" db="EMBL/GenBank/DDBJ databases">
        <authorList>
            <person name="Li T."/>
            <person name="Hu X."/>
            <person name="Zhang T."/>
            <person name="Song X."/>
            <person name="Zhang H."/>
            <person name="Dai N."/>
            <person name="Sheng W."/>
            <person name="Hou X."/>
            <person name="Wei L."/>
        </authorList>
    </citation>
    <scope>NUCLEOTIDE SEQUENCE</scope>
    <source>
        <strain evidence="12">3651</strain>
        <tissue evidence="12">Leaf</tissue>
    </source>
</reference>
<evidence type="ECO:0000256" key="10">
    <source>
        <dbReference type="SAM" id="MobiDB-lite"/>
    </source>
</evidence>
<comment type="subcellular location">
    <subcellularLocation>
        <location evidence="8 9">Nucleus</location>
    </subcellularLocation>
</comment>
<organism evidence="12 13">
    <name type="scientific">Sesamum alatum</name>
    <dbReference type="NCBI Taxonomy" id="300844"/>
    <lineage>
        <taxon>Eukaryota</taxon>
        <taxon>Viridiplantae</taxon>
        <taxon>Streptophyta</taxon>
        <taxon>Embryophyta</taxon>
        <taxon>Tracheophyta</taxon>
        <taxon>Spermatophyta</taxon>
        <taxon>Magnoliopsida</taxon>
        <taxon>eudicotyledons</taxon>
        <taxon>Gunneridae</taxon>
        <taxon>Pentapetalae</taxon>
        <taxon>asterids</taxon>
        <taxon>lamiids</taxon>
        <taxon>Lamiales</taxon>
        <taxon>Pedaliaceae</taxon>
        <taxon>Sesamum</taxon>
    </lineage>
</organism>
<dbReference type="PANTHER" id="PTHR31992:SF313">
    <property type="entry name" value="DOF ZINC FINGER PROTEIN DOF5.7"/>
    <property type="match status" value="1"/>
</dbReference>
<feature type="region of interest" description="Disordered" evidence="10">
    <location>
        <begin position="1"/>
        <end position="38"/>
    </location>
</feature>
<feature type="domain" description="Dof-type" evidence="11">
    <location>
        <begin position="37"/>
        <end position="91"/>
    </location>
</feature>
<evidence type="ECO:0000256" key="6">
    <source>
        <dbReference type="ARBA" id="ARBA00023163"/>
    </source>
</evidence>
<evidence type="ECO:0000256" key="1">
    <source>
        <dbReference type="ARBA" id="ARBA00022723"/>
    </source>
</evidence>
<reference evidence="12" key="2">
    <citation type="journal article" date="2024" name="Plant">
        <title>Genomic evolution and insights into agronomic trait innovations of Sesamum species.</title>
        <authorList>
            <person name="Miao H."/>
            <person name="Wang L."/>
            <person name="Qu L."/>
            <person name="Liu H."/>
            <person name="Sun Y."/>
            <person name="Le M."/>
            <person name="Wang Q."/>
            <person name="Wei S."/>
            <person name="Zheng Y."/>
            <person name="Lin W."/>
            <person name="Duan Y."/>
            <person name="Cao H."/>
            <person name="Xiong S."/>
            <person name="Wang X."/>
            <person name="Wei L."/>
            <person name="Li C."/>
            <person name="Ma Q."/>
            <person name="Ju M."/>
            <person name="Zhao R."/>
            <person name="Li G."/>
            <person name="Mu C."/>
            <person name="Tian Q."/>
            <person name="Mei H."/>
            <person name="Zhang T."/>
            <person name="Gao T."/>
            <person name="Zhang H."/>
        </authorList>
    </citation>
    <scope>NUCLEOTIDE SEQUENCE</scope>
    <source>
        <strain evidence="12">3651</strain>
    </source>
</reference>
<evidence type="ECO:0000256" key="7">
    <source>
        <dbReference type="ARBA" id="ARBA00023242"/>
    </source>
</evidence>
<evidence type="ECO:0000313" key="13">
    <source>
        <dbReference type="Proteomes" id="UP001293254"/>
    </source>
</evidence>
<sequence>MSPQDNHIIAAKPAGKGETQSSTGRKTSSARPQEPALKCPRCDSPNTKFCYYNNYSLTQPRHFCKTCRRYWTKGGALRNVPIGGGCRKSKKVKPSPAAGNSSMDQSSDVGGLKFFQGLSPTMDFQFGGLQSPNTGVLNQFTLAFGPSLSRTSGGISSGPNSGISSPLMGFSSSFPLSSALKQGDHSSQLLSGFHQELGSMNFHSSNNNLAISSIECLSSINQDLHWKLQQQRLAMLFANGDNHHKQSTTMIPSATIQPLIIQKQQPITFPNLENSIPESCLIGTSSSKHGTEWFFDNSYANVARTPATSSSNNVNENASNWTGIQGWSELTQFDEKIA</sequence>
<gene>
    <name evidence="12" type="ORF">Salat_2527000</name>
</gene>
<accession>A0AAE1XS08</accession>
<protein>
    <recommendedName>
        <fullName evidence="9">Dof zinc finger protein</fullName>
    </recommendedName>
</protein>
<evidence type="ECO:0000256" key="9">
    <source>
        <dbReference type="RuleBase" id="RU369094"/>
    </source>
</evidence>
<keyword evidence="1 9" id="KW-0479">Metal-binding</keyword>
<dbReference type="Pfam" id="PF02701">
    <property type="entry name" value="Zn_ribbon_Dof"/>
    <property type="match status" value="1"/>
</dbReference>